<comment type="caution">
    <text evidence="1">The sequence shown here is derived from an EMBL/GenBank/DDBJ whole genome shotgun (WGS) entry which is preliminary data.</text>
</comment>
<evidence type="ECO:0000313" key="2">
    <source>
        <dbReference type="Proteomes" id="UP000759246"/>
    </source>
</evidence>
<accession>A0A929WVV3</accession>
<dbReference type="AlphaFoldDB" id="A0A929WVV3"/>
<name>A0A929WVV3_9ACTO</name>
<gene>
    <name evidence="1" type="ORF">HXK09_03245</name>
</gene>
<reference evidence="1" key="1">
    <citation type="submission" date="2020-04" db="EMBL/GenBank/DDBJ databases">
        <title>Deep metagenomics examines the oral microbiome during advanced dental caries in children, revealing novel taxa and co-occurrences with host molecules.</title>
        <authorList>
            <person name="Baker J.L."/>
            <person name="Morton J.T."/>
            <person name="Dinis M."/>
            <person name="Alvarez R."/>
            <person name="Tran N.C."/>
            <person name="Knight R."/>
            <person name="Edlund A."/>
        </authorList>
    </citation>
    <scope>NUCLEOTIDE SEQUENCE</scope>
    <source>
        <strain evidence="1">JCVI_30_bin.13</strain>
    </source>
</reference>
<organism evidence="1 2">
    <name type="scientific">Actinomyces bouchesdurhonensis</name>
    <dbReference type="NCBI Taxonomy" id="1852361"/>
    <lineage>
        <taxon>Bacteria</taxon>
        <taxon>Bacillati</taxon>
        <taxon>Actinomycetota</taxon>
        <taxon>Actinomycetes</taxon>
        <taxon>Actinomycetales</taxon>
        <taxon>Actinomycetaceae</taxon>
        <taxon>Actinomyces</taxon>
    </lineage>
</organism>
<dbReference type="EMBL" id="JABZGF010000060">
    <property type="protein sequence ID" value="MBF0966176.1"/>
    <property type="molecule type" value="Genomic_DNA"/>
</dbReference>
<evidence type="ECO:0000313" key="1">
    <source>
        <dbReference type="EMBL" id="MBF0966176.1"/>
    </source>
</evidence>
<proteinExistence type="predicted"/>
<protein>
    <submittedName>
        <fullName evidence="1">Uncharacterized protein</fullName>
    </submittedName>
</protein>
<dbReference type="Proteomes" id="UP000759246">
    <property type="component" value="Unassembled WGS sequence"/>
</dbReference>
<sequence>MSAEALCRYVLRSIFASLMEGGECETLFALLDAALYDDTADEKETK</sequence>